<feature type="transmembrane region" description="Helical" evidence="5">
    <location>
        <begin position="277"/>
        <end position="297"/>
    </location>
</feature>
<dbReference type="PANTHER" id="PTHR23510:SF14">
    <property type="entry name" value="MAJOR FACILITATOR SUPERFAMILY (MFS) PROFILE DOMAIN-CONTAINING PROTEIN"/>
    <property type="match status" value="1"/>
</dbReference>
<feature type="transmembrane region" description="Helical" evidence="5">
    <location>
        <begin position="366"/>
        <end position="384"/>
    </location>
</feature>
<feature type="transmembrane region" description="Helical" evidence="5">
    <location>
        <begin position="313"/>
        <end position="332"/>
    </location>
</feature>
<feature type="transmembrane region" description="Helical" evidence="5">
    <location>
        <begin position="88"/>
        <end position="109"/>
    </location>
</feature>
<reference evidence="7 8" key="1">
    <citation type="journal article" date="1998" name="Science">
        <title>Genome sequence of the nematode C. elegans: a platform for investigating biology.</title>
        <authorList>
            <consortium name="The C. elegans sequencing consortium"/>
            <person name="Sulson J.E."/>
            <person name="Waterston R."/>
        </authorList>
    </citation>
    <scope>NUCLEOTIDE SEQUENCE [LARGE SCALE GENOMIC DNA]</scope>
    <source>
        <strain evidence="7 8">Bristol N2</strain>
    </source>
</reference>
<organism evidence="7 8">
    <name type="scientific">Caenorhabditis elegans</name>
    <dbReference type="NCBI Taxonomy" id="6239"/>
    <lineage>
        <taxon>Eukaryota</taxon>
        <taxon>Metazoa</taxon>
        <taxon>Ecdysozoa</taxon>
        <taxon>Nematoda</taxon>
        <taxon>Chromadorea</taxon>
        <taxon>Rhabditida</taxon>
        <taxon>Rhabditina</taxon>
        <taxon>Rhabditomorpha</taxon>
        <taxon>Rhabditoidea</taxon>
        <taxon>Rhabditidae</taxon>
        <taxon>Peloderinae</taxon>
        <taxon>Caenorhabditis</taxon>
    </lineage>
</organism>
<dbReference type="GeneID" id="189037"/>
<keyword evidence="8" id="KW-1185">Reference proteome</keyword>
<dbReference type="GO" id="GO:0022857">
    <property type="term" value="F:transmembrane transporter activity"/>
    <property type="evidence" value="ECO:0000318"/>
    <property type="project" value="GO_Central"/>
</dbReference>
<accession>O16698</accession>
<dbReference type="Proteomes" id="UP000001940">
    <property type="component" value="Chromosome V"/>
</dbReference>
<feature type="domain" description="Major facilitator superfamily (MFS) profile" evidence="6">
    <location>
        <begin position="20"/>
        <end position="458"/>
    </location>
</feature>
<dbReference type="Pfam" id="PF07690">
    <property type="entry name" value="MFS_1"/>
    <property type="match status" value="2"/>
</dbReference>
<dbReference type="HOGENOM" id="CLU_027024_3_0_1"/>
<evidence type="ECO:0000256" key="5">
    <source>
        <dbReference type="SAM" id="Phobius"/>
    </source>
</evidence>
<evidence type="ECO:0000256" key="1">
    <source>
        <dbReference type="ARBA" id="ARBA00004141"/>
    </source>
</evidence>
<gene>
    <name evidence="7" type="ORF">CELE_T28C12.1</name>
    <name evidence="7 9" type="ORF">T28C12.1</name>
</gene>
<proteinExistence type="predicted"/>
<keyword evidence="2 5" id="KW-0812">Transmembrane</keyword>
<dbReference type="FunCoup" id="O16698">
    <property type="interactions" value="2050"/>
</dbReference>
<dbReference type="PhylomeDB" id="O16698"/>
<evidence type="ECO:0000256" key="4">
    <source>
        <dbReference type="ARBA" id="ARBA00023136"/>
    </source>
</evidence>
<feature type="transmembrane region" description="Helical" evidence="5">
    <location>
        <begin position="432"/>
        <end position="454"/>
    </location>
</feature>
<feature type="transmembrane region" description="Helical" evidence="5">
    <location>
        <begin position="150"/>
        <end position="172"/>
    </location>
</feature>
<feature type="transmembrane region" description="Helical" evidence="5">
    <location>
        <begin position="57"/>
        <end position="76"/>
    </location>
</feature>
<dbReference type="InterPro" id="IPR051068">
    <property type="entry name" value="MFS_Domain-Containing_Protein"/>
</dbReference>
<dbReference type="InterPro" id="IPR011701">
    <property type="entry name" value="MFS"/>
</dbReference>
<dbReference type="RefSeq" id="NP_504617.2">
    <property type="nucleotide sequence ID" value="NM_072216.2"/>
</dbReference>
<dbReference type="eggNOG" id="KOG2325">
    <property type="taxonomic scope" value="Eukaryota"/>
</dbReference>
<sequence length="474" mass="52907">MTQIILSEKIEAEKRTDWRSMWIAIVMQFVVGVQISVYYMSMWPYLSGLDKTADFDFLGWVVASCSIGCTIANPIYGYWNQKTMSVKWPVITGFLIAAVGQLWYALLGFFGNVKWFMLCARFLTGLGVGNIAALRVYAAMASTPKDRMRAISFGTGGFVLGFSFGPVISSIFTPLGEEGIQFGGFILNMYTIVSYLMVLICLSACLVVYLFFKESYAGIVTKEEKEKDEVEVPMFDIPASLICIYLFMIVNMTATNIEVMSSPLTTVLYDWKDSDSIFYNGIALAISSAISVAFNIAQGSTRIGRIDKRKQMLFGLTFFLLYQLFMYPWGFYSGPLNFLPKGVETKVAGGCYSEYLWCNDTTRVPLFIYLFCFIVFFGVAFPFVETPAPALFSEILGPRKQGTMQGFFSFGGSLAPVIASISSTAIFKYSGYRYVIVLQASTLLVAIVLILIFYKRLVPLKVVKKCKDSSSSMS</sequence>
<evidence type="ECO:0000313" key="8">
    <source>
        <dbReference type="Proteomes" id="UP000001940"/>
    </source>
</evidence>
<evidence type="ECO:0000259" key="6">
    <source>
        <dbReference type="PROSITE" id="PS50850"/>
    </source>
</evidence>
<evidence type="ECO:0000256" key="2">
    <source>
        <dbReference type="ARBA" id="ARBA00022692"/>
    </source>
</evidence>
<dbReference type="InterPro" id="IPR036259">
    <property type="entry name" value="MFS_trans_sf"/>
</dbReference>
<evidence type="ECO:0000313" key="9">
    <source>
        <dbReference type="WormBase" id="T28C12.1"/>
    </source>
</evidence>
<name>O16698_CAEEL</name>
<keyword evidence="3 5" id="KW-1133">Transmembrane helix</keyword>
<feature type="transmembrane region" description="Helical" evidence="5">
    <location>
        <begin position="192"/>
        <end position="212"/>
    </location>
</feature>
<dbReference type="UCSC" id="T28C12.1">
    <property type="organism name" value="c. elegans"/>
</dbReference>
<dbReference type="OrthoDB" id="370281at2759"/>
<dbReference type="Gene3D" id="1.20.1250.20">
    <property type="entry name" value="MFS general substrate transporter like domains"/>
    <property type="match status" value="1"/>
</dbReference>
<dbReference type="InterPro" id="IPR020846">
    <property type="entry name" value="MFS_dom"/>
</dbReference>
<dbReference type="PROSITE" id="PS50850">
    <property type="entry name" value="MFS"/>
    <property type="match status" value="1"/>
</dbReference>
<dbReference type="AGR" id="WB:WBGene00020888"/>
<dbReference type="EMBL" id="BX284605">
    <property type="protein sequence ID" value="CCD69479.1"/>
    <property type="molecule type" value="Genomic_DNA"/>
</dbReference>
<dbReference type="KEGG" id="cel:CELE_T28C12.1"/>
<dbReference type="GO" id="GO:0005765">
    <property type="term" value="C:lysosomal membrane"/>
    <property type="evidence" value="ECO:0000318"/>
    <property type="project" value="GO_Central"/>
</dbReference>
<comment type="subcellular location">
    <subcellularLocation>
        <location evidence="1">Membrane</location>
        <topology evidence="1">Multi-pass membrane protein</topology>
    </subcellularLocation>
</comment>
<protein>
    <submittedName>
        <fullName evidence="7">Major facilitator superfamily (MFS) profile domain-containing protein</fullName>
    </submittedName>
</protein>
<feature type="transmembrane region" description="Helical" evidence="5">
    <location>
        <begin position="21"/>
        <end position="45"/>
    </location>
</feature>
<dbReference type="WormBase" id="T28C12.1">
    <property type="protein sequence ID" value="CE44399"/>
    <property type="gene ID" value="WBGene00020888"/>
</dbReference>
<dbReference type="PaxDb" id="6239-T28C12.1"/>
<keyword evidence="4 5" id="KW-0472">Membrane</keyword>
<feature type="transmembrane region" description="Helical" evidence="5">
    <location>
        <begin position="233"/>
        <end position="257"/>
    </location>
</feature>
<dbReference type="CDD" id="cd17326">
    <property type="entry name" value="MFS_MFSD8"/>
    <property type="match status" value="1"/>
</dbReference>
<dbReference type="InParanoid" id="O16698"/>
<dbReference type="CTD" id="189037"/>
<dbReference type="PANTHER" id="PTHR23510">
    <property type="entry name" value="INNER MEMBRANE TRANSPORT PROTEIN YAJR"/>
    <property type="match status" value="1"/>
</dbReference>
<dbReference type="AlphaFoldDB" id="O16698"/>
<evidence type="ECO:0000256" key="3">
    <source>
        <dbReference type="ARBA" id="ARBA00022989"/>
    </source>
</evidence>
<feature type="transmembrane region" description="Helical" evidence="5">
    <location>
        <begin position="405"/>
        <end position="426"/>
    </location>
</feature>
<evidence type="ECO:0000313" key="7">
    <source>
        <dbReference type="EMBL" id="CCD69479.1"/>
    </source>
</evidence>
<dbReference type="OMA" id="FMIVNMT"/>
<feature type="transmembrane region" description="Helical" evidence="5">
    <location>
        <begin position="115"/>
        <end position="138"/>
    </location>
</feature>
<dbReference type="SUPFAM" id="SSF103473">
    <property type="entry name" value="MFS general substrate transporter"/>
    <property type="match status" value="1"/>
</dbReference>